<name>A0A3D2X9U4_9FIRM</name>
<sequence>MYEEMTYESILSNALVKVPADIDKREGSMIYTALAPACAELAQMYIELDLILNETFADTASRDFLVRRASERGIKPKEATYVVVRGEFNIDIPIGSRYSLDKFTYITRKKLSDRIYELECEILGSTPNGSIGKLIPIEYIDGLETAMVTEILIPGEDEEDTELFRKRYLDSFDAQAFGGNCADYKEKVLGLSGVGAVKVYRAMNVSGEVAGGNVKLTILDSSLNKPSNVLLNMVQTAVDPTNNSGDGEGFAPLWHFVHVMGAKET</sequence>
<comment type="caution">
    <text evidence="2">The sequence shown here is derived from an EMBL/GenBank/DDBJ whole genome shotgun (WGS) entry which is preliminary data.</text>
</comment>
<organism evidence="2 3">
    <name type="scientific">Lachnoclostridium phytofermentans</name>
    <dbReference type="NCBI Taxonomy" id="66219"/>
    <lineage>
        <taxon>Bacteria</taxon>
        <taxon>Bacillati</taxon>
        <taxon>Bacillota</taxon>
        <taxon>Clostridia</taxon>
        <taxon>Lachnospirales</taxon>
        <taxon>Lachnospiraceae</taxon>
    </lineage>
</organism>
<evidence type="ECO:0000313" key="3">
    <source>
        <dbReference type="Proteomes" id="UP000262969"/>
    </source>
</evidence>
<dbReference type="Proteomes" id="UP000262969">
    <property type="component" value="Unassembled WGS sequence"/>
</dbReference>
<evidence type="ECO:0000259" key="1">
    <source>
        <dbReference type="Pfam" id="PF26078"/>
    </source>
</evidence>
<feature type="domain" description="Baseplate J-like central" evidence="1">
    <location>
        <begin position="176"/>
        <end position="260"/>
    </location>
</feature>
<protein>
    <submittedName>
        <fullName evidence="2">Phage tail protein</fullName>
    </submittedName>
</protein>
<accession>A0A3D2X9U4</accession>
<dbReference type="InterPro" id="IPR058531">
    <property type="entry name" value="Baseplate_J_M"/>
</dbReference>
<dbReference type="EMBL" id="DPVV01000465">
    <property type="protein sequence ID" value="HCL03497.1"/>
    <property type="molecule type" value="Genomic_DNA"/>
</dbReference>
<dbReference type="PANTHER" id="PTHR37829:SF3">
    <property type="entry name" value="PROTEIN JAYE-RELATED"/>
    <property type="match status" value="1"/>
</dbReference>
<dbReference type="Pfam" id="PF26078">
    <property type="entry name" value="Baseplate_J_M"/>
    <property type="match status" value="1"/>
</dbReference>
<feature type="non-terminal residue" evidence="2">
    <location>
        <position position="265"/>
    </location>
</feature>
<proteinExistence type="predicted"/>
<evidence type="ECO:0000313" key="2">
    <source>
        <dbReference type="EMBL" id="HCL03497.1"/>
    </source>
</evidence>
<dbReference type="PANTHER" id="PTHR37829">
    <property type="entry name" value="PHAGE-LIKE ELEMENT PBSX PROTEIN XKDT"/>
    <property type="match status" value="1"/>
</dbReference>
<reference evidence="2 3" key="1">
    <citation type="journal article" date="2018" name="Nat. Biotechnol.">
        <title>A standardized bacterial taxonomy based on genome phylogeny substantially revises the tree of life.</title>
        <authorList>
            <person name="Parks D.H."/>
            <person name="Chuvochina M."/>
            <person name="Waite D.W."/>
            <person name="Rinke C."/>
            <person name="Skarshewski A."/>
            <person name="Chaumeil P.A."/>
            <person name="Hugenholtz P."/>
        </authorList>
    </citation>
    <scope>NUCLEOTIDE SEQUENCE [LARGE SCALE GENOMIC DNA]</scope>
    <source>
        <strain evidence="2">UBA11728</strain>
    </source>
</reference>
<dbReference type="AlphaFoldDB" id="A0A3D2X9U4"/>
<gene>
    <name evidence="2" type="ORF">DHW61_13995</name>
</gene>
<dbReference type="InterPro" id="IPR052399">
    <property type="entry name" value="Phage_Baseplate_Assmbl_Protein"/>
</dbReference>